<accession>A0A6P6W8N5</accession>
<dbReference type="RefSeq" id="XP_071930415.1">
    <property type="nucleotide sequence ID" value="XM_072074314.1"/>
</dbReference>
<proteinExistence type="predicted"/>
<evidence type="ECO:0000313" key="2">
    <source>
        <dbReference type="Proteomes" id="UP001652660"/>
    </source>
</evidence>
<dbReference type="RefSeq" id="XP_027111683.1">
    <property type="nucleotide sequence ID" value="XM_027255882.1"/>
</dbReference>
<dbReference type="OrthoDB" id="786450at2759"/>
<dbReference type="PANTHER" id="PTHR34049:SF1">
    <property type="entry name" value="F-BOX PROTEIN SKIP27"/>
    <property type="match status" value="1"/>
</dbReference>
<dbReference type="AlphaFoldDB" id="A0A6P6W8N5"/>
<evidence type="ECO:0000259" key="1">
    <source>
        <dbReference type="PROSITE" id="PS50181"/>
    </source>
</evidence>
<evidence type="ECO:0000313" key="5">
    <source>
        <dbReference type="RefSeq" id="XP_071930415.1"/>
    </source>
</evidence>
<dbReference type="InterPro" id="IPR036047">
    <property type="entry name" value="F-box-like_dom_sf"/>
</dbReference>
<reference evidence="3 4" key="2">
    <citation type="submission" date="2025-04" db="UniProtKB">
        <authorList>
            <consortium name="RefSeq"/>
        </authorList>
    </citation>
    <scope>IDENTIFICATION</scope>
    <source>
        <tissue evidence="3 4">Leaves</tissue>
    </source>
</reference>
<reference evidence="2" key="1">
    <citation type="journal article" date="2025" name="Foods">
        <title>Unveiling the Microbial Signatures of Arabica Coffee Cherries: Insights into Ripeness Specific Diversity, Functional Traits, and Implications for Quality and Safety.</title>
        <authorList>
            <consortium name="RefSeq"/>
            <person name="Tenea G.N."/>
            <person name="Cifuentes V."/>
            <person name="Reyes P."/>
            <person name="Cevallos-Vallejos M."/>
        </authorList>
    </citation>
    <scope>NUCLEOTIDE SEQUENCE [LARGE SCALE GENOMIC DNA]</scope>
</reference>
<keyword evidence="2" id="KW-1185">Reference proteome</keyword>
<dbReference type="InterPro" id="IPR045286">
    <property type="entry name" value="FBS1-like"/>
</dbReference>
<dbReference type="PROSITE" id="PS50181">
    <property type="entry name" value="FBOX"/>
    <property type="match status" value="1"/>
</dbReference>
<dbReference type="Proteomes" id="UP001652660">
    <property type="component" value="Chromosome 2e"/>
</dbReference>
<dbReference type="SUPFAM" id="SSF81383">
    <property type="entry name" value="F-box domain"/>
    <property type="match status" value="1"/>
</dbReference>
<name>A0A6P6W8N5_COFAR</name>
<protein>
    <submittedName>
        <fullName evidence="3 4">F-box protein At1g61340-like isoform X1</fullName>
    </submittedName>
</protein>
<dbReference type="Proteomes" id="UP001652660">
    <property type="component" value="Chromosome 2c"/>
</dbReference>
<evidence type="ECO:0000313" key="3">
    <source>
        <dbReference type="RefSeq" id="XP_027111683.1"/>
    </source>
</evidence>
<organism evidence="2 4">
    <name type="scientific">Coffea arabica</name>
    <name type="common">Arabian coffee</name>
    <dbReference type="NCBI Taxonomy" id="13443"/>
    <lineage>
        <taxon>Eukaryota</taxon>
        <taxon>Viridiplantae</taxon>
        <taxon>Streptophyta</taxon>
        <taxon>Embryophyta</taxon>
        <taxon>Tracheophyta</taxon>
        <taxon>Spermatophyta</taxon>
        <taxon>Magnoliopsida</taxon>
        <taxon>eudicotyledons</taxon>
        <taxon>Gunneridae</taxon>
        <taxon>Pentapetalae</taxon>
        <taxon>asterids</taxon>
        <taxon>lamiids</taxon>
        <taxon>Gentianales</taxon>
        <taxon>Rubiaceae</taxon>
        <taxon>Ixoroideae</taxon>
        <taxon>Gardenieae complex</taxon>
        <taxon>Bertiereae - Coffeeae clade</taxon>
        <taxon>Coffeeae</taxon>
        <taxon>Coffea</taxon>
    </lineage>
</organism>
<sequence length="207" mass="23429">MLGGKIRSWIHGTLLKRQNRTKMALGKKCGCNSQRGNGGFGMGLVRSTSFGRKRVALPSNDVMEIDCFDRTPTKKRCSYEASFFTSDKSTLEALPQDVLIRILCGVEHDDLKRLFFVSKSLREATLIAKQWHFAYSTPRKTLGFPNAIDLENLDEFNEIEQAPRQVRIPRARLSSKKLADISVALFTSAGEENWPRRELFVAMDAEI</sequence>
<feature type="domain" description="F-box" evidence="1">
    <location>
        <begin position="88"/>
        <end position="138"/>
    </location>
</feature>
<dbReference type="RefSeq" id="XP_027111684.1">
    <property type="nucleotide sequence ID" value="XM_027255883.1"/>
</dbReference>
<gene>
    <name evidence="3 4" type="primary">LOC113730901</name>
    <name evidence="5" type="synonym">LOC140004504</name>
</gene>
<evidence type="ECO:0000313" key="4">
    <source>
        <dbReference type="RefSeq" id="XP_027111684.1"/>
    </source>
</evidence>
<dbReference type="InterPro" id="IPR001810">
    <property type="entry name" value="F-box_dom"/>
</dbReference>
<dbReference type="PANTHER" id="PTHR34049">
    <property type="entry name" value="F-BOX PROTEIN SKIP27"/>
    <property type="match status" value="1"/>
</dbReference>
<dbReference type="GeneID" id="113730901"/>